<dbReference type="KEGG" id="kma:B9H00_07150"/>
<dbReference type="OrthoDB" id="9782798at2"/>
<dbReference type="InterPro" id="IPR010910">
    <property type="entry name" value="Nitrate/nitrite_sensing_bac"/>
</dbReference>
<dbReference type="Proteomes" id="UP000194457">
    <property type="component" value="Chromosome"/>
</dbReference>
<dbReference type="Gene3D" id="1.10.10.10">
    <property type="entry name" value="Winged helix-like DNA-binding domain superfamily/Winged helix DNA-binding domain"/>
    <property type="match status" value="1"/>
</dbReference>
<proteinExistence type="predicted"/>
<dbReference type="SMART" id="SM01012">
    <property type="entry name" value="ANTAR"/>
    <property type="match status" value="1"/>
</dbReference>
<dbReference type="AlphaFoldDB" id="A0A240UMZ0"/>
<dbReference type="Pfam" id="PF03861">
    <property type="entry name" value="ANTAR"/>
    <property type="match status" value="1"/>
</dbReference>
<dbReference type="EMBL" id="CP021358">
    <property type="protein sequence ID" value="ART62854.1"/>
    <property type="molecule type" value="Genomic_DNA"/>
</dbReference>
<dbReference type="InterPro" id="IPR005561">
    <property type="entry name" value="ANTAR"/>
</dbReference>
<keyword evidence="2" id="KW-1185">Reference proteome</keyword>
<evidence type="ECO:0000313" key="1">
    <source>
        <dbReference type="EMBL" id="ART62854.1"/>
    </source>
</evidence>
<protein>
    <submittedName>
        <fullName evidence="1">Uncharacterized protein</fullName>
    </submittedName>
</protein>
<organism evidence="1 2">
    <name type="scientific">Kushneria marisflavi</name>
    <dbReference type="NCBI Taxonomy" id="157779"/>
    <lineage>
        <taxon>Bacteria</taxon>
        <taxon>Pseudomonadati</taxon>
        <taxon>Pseudomonadota</taxon>
        <taxon>Gammaproteobacteria</taxon>
        <taxon>Oceanospirillales</taxon>
        <taxon>Halomonadaceae</taxon>
        <taxon>Kushneria</taxon>
    </lineage>
</organism>
<dbReference type="PROSITE" id="PS50906">
    <property type="entry name" value="NIT"/>
    <property type="match status" value="1"/>
</dbReference>
<name>A0A240UMZ0_9GAMM</name>
<dbReference type="PROSITE" id="PS50921">
    <property type="entry name" value="ANTAR"/>
    <property type="match status" value="1"/>
</dbReference>
<gene>
    <name evidence="1" type="ORF">B9H00_07150</name>
</gene>
<evidence type="ECO:0000313" key="2">
    <source>
        <dbReference type="Proteomes" id="UP000194457"/>
    </source>
</evidence>
<reference evidence="1 2" key="1">
    <citation type="submission" date="2017-05" db="EMBL/GenBank/DDBJ databases">
        <authorList>
            <person name="Song R."/>
            <person name="Chenine A.L."/>
            <person name="Ruprecht R.M."/>
        </authorList>
    </citation>
    <scope>NUCLEOTIDE SEQUENCE [LARGE SCALE GENOMIC DNA]</scope>
    <source>
        <strain evidence="1">SW32</strain>
    </source>
</reference>
<accession>A0A240UMZ0</accession>
<dbReference type="InterPro" id="IPR011006">
    <property type="entry name" value="CheY-like_superfamily"/>
</dbReference>
<dbReference type="GO" id="GO:0003723">
    <property type="term" value="F:RNA binding"/>
    <property type="evidence" value="ECO:0007669"/>
    <property type="project" value="InterPro"/>
</dbReference>
<dbReference type="InterPro" id="IPR013587">
    <property type="entry name" value="Nitrate/nitrite_sensing"/>
</dbReference>
<dbReference type="Pfam" id="PF08376">
    <property type="entry name" value="NIT"/>
    <property type="match status" value="1"/>
</dbReference>
<sequence>MTVTSSTLERLLAAANASDIDRLHQLIALCALVGPLSQLVHALQRERGAASIVLGSRGQRFIDRYQAHADHSRQADTQLHAALTHWMSARDETSHEARAYSPRLLRRLAGAVTALDALAELRTRVAAQQVSADEATRLYNRAIGTLLSVVFEVADTASDADITRALVSLFHFIQGKELAGQERACGALGFTLGHFDDTHRHTLQSLIDAQQDCFDTFTEFADETARNRWAALADHPTLTTLGHLRALALADTDLPSDLEAPGEQWYALATQRIDALKAIEDQLVEALHQSCCRALEQASSRDRTDDVTAFIEPVSRSSPPEIDAPTAPVTARYFDRSLLELVQTQNQRLQQLSDELAHTRKTLRERKLIERAKGLLMAQQHIDEDSAYRLMRRTAMDQSQPLVTIARAMIDRAER</sequence>
<dbReference type="SUPFAM" id="SSF52172">
    <property type="entry name" value="CheY-like"/>
    <property type="match status" value="1"/>
</dbReference>
<dbReference type="InterPro" id="IPR036388">
    <property type="entry name" value="WH-like_DNA-bd_sf"/>
</dbReference>